<protein>
    <submittedName>
        <fullName evidence="1">Uncharacterized protein</fullName>
    </submittedName>
</protein>
<evidence type="ECO:0000313" key="2">
    <source>
        <dbReference type="Proteomes" id="UP001172386"/>
    </source>
</evidence>
<reference evidence="1" key="1">
    <citation type="submission" date="2022-10" db="EMBL/GenBank/DDBJ databases">
        <title>Culturing micro-colonial fungi from biological soil crusts in the Mojave desert and describing Neophaeococcomyces mojavensis, and introducing the new genera and species Taxawa tesnikishii.</title>
        <authorList>
            <person name="Kurbessoian T."/>
            <person name="Stajich J.E."/>
        </authorList>
    </citation>
    <scope>NUCLEOTIDE SEQUENCE</scope>
    <source>
        <strain evidence="1">JES_112</strain>
    </source>
</reference>
<organism evidence="1 2">
    <name type="scientific">Neophaeococcomyces mojaviensis</name>
    <dbReference type="NCBI Taxonomy" id="3383035"/>
    <lineage>
        <taxon>Eukaryota</taxon>
        <taxon>Fungi</taxon>
        <taxon>Dikarya</taxon>
        <taxon>Ascomycota</taxon>
        <taxon>Pezizomycotina</taxon>
        <taxon>Eurotiomycetes</taxon>
        <taxon>Chaetothyriomycetidae</taxon>
        <taxon>Chaetothyriales</taxon>
        <taxon>Chaetothyriales incertae sedis</taxon>
        <taxon>Neophaeococcomyces</taxon>
    </lineage>
</organism>
<name>A0ACC2ZTA6_9EURO</name>
<sequence length="460" mass="52263">MVITPNSSKRKKKFSHKVRTGCDNCKKRRVKCDELKPECLRCLKSGLSCSGYSSPEPWIFKSVVIPEDAKAQFSVLDVHQNHGTEFEFTRSLTKPSLELISNQMLNLVQPTAFPYETADERAAFGFWITWTGPMLHGYGPNGDLWNVFIPQLTWSSPTIKMLLLAVVSGDEQWRNTVRRTHPDLAQKALTYYSSALKGIVSGRTSKVETLVASFMAWTMEVMMFDYIGGEVHVDGARRLLQELKSDPQHHSIVEQLRPAFYLVEGYNKLMLPTTPICRAAPWITACPHTLTVRANQNTLSNYLTAYARAPPQRRPSTGSMLKFLRSWENKDRLCRYLGPEPQIMKESLHLLWNLAVALLPQGEVGWFSHNANADTICFVLNRVNAALREKKMLTKTQRDRLDETLNVVLRHLFELFPEAGRWAKHEGLLREMAKGHPKVFEWEAILESISGSSGRSSTTP</sequence>
<gene>
    <name evidence="1" type="ORF">H2198_009964</name>
</gene>
<proteinExistence type="predicted"/>
<accession>A0ACC2ZTA6</accession>
<evidence type="ECO:0000313" key="1">
    <source>
        <dbReference type="EMBL" id="KAJ9650739.1"/>
    </source>
</evidence>
<dbReference type="Proteomes" id="UP001172386">
    <property type="component" value="Unassembled WGS sequence"/>
</dbReference>
<dbReference type="EMBL" id="JAPDRQ010000314">
    <property type="protein sequence ID" value="KAJ9650739.1"/>
    <property type="molecule type" value="Genomic_DNA"/>
</dbReference>
<keyword evidence="2" id="KW-1185">Reference proteome</keyword>
<comment type="caution">
    <text evidence="1">The sequence shown here is derived from an EMBL/GenBank/DDBJ whole genome shotgun (WGS) entry which is preliminary data.</text>
</comment>